<dbReference type="OrthoDB" id="3415124at2"/>
<dbReference type="PATRIC" id="fig|1758689.4.peg.2895"/>
<proteinExistence type="predicted"/>
<dbReference type="Proteomes" id="UP000092482">
    <property type="component" value="Chromosome"/>
</dbReference>
<evidence type="ECO:0000313" key="3">
    <source>
        <dbReference type="Proteomes" id="UP000092482"/>
    </source>
</evidence>
<keyword evidence="2" id="KW-0238">DNA-binding</keyword>
<dbReference type="Pfam" id="PF13625">
    <property type="entry name" value="Helicase_C_3"/>
    <property type="match status" value="1"/>
</dbReference>
<sequence length="751" mass="78905">MTDRSARSLADDLRARTDDELAALLQHRPDLARPAPADVTALAGRATTRTSVQRALDGLDLAHLQAVEALLVAAPAAPADLAALLGTEGDTAARLLQDLSDLALAWSSPEGLRPARTLGEVVGVPAGLGPVGERVPDTAELDTLLHGLDPRQRSLLDALTWGPARGAVAVAPPDGTASPVARAAAELVAAGLLEREDEGHVVLPRQVALALRGGRLHQHPAPDPPVLEHVTLDPDVVDAAAGGRAAELVVQVTEILEEWGARPPRVLRSGGVAVRDLSRLAAHLEASPEETAWLLETTHAAGLLAVDDGGRRQEQPSQWAPTPAADDWLEDRAGARWAALASAWWASSAAADLVGTTDGGRVNALSTATSYPLGRQRRQDTLRALATLPPGAVGEEDGLTELLRWRHPLRSARHAGDTHADLRTVLREAEWAGVTGRGALSGPGRAVVAGETDDAATAAELMEPLVPPAVDHVLLQADLTAIAPGRLDGPARTLMRLVSDVESRGGATVHRFGEESVRRALDLGWTADRVLEELAAVSRTGVPQPLDYLVRDVARRHGVARVGACSAYLRCDDAALLDRIEHDRALGMLQWRRIAPTVLVSPVPAPTVMDLLREEQYGPVADGGDGGLELATARRYRATAAAAPSVRTSGVDEVVARQVVGVMRRGEAAAGAHRDDGGAVTDPVVVGAALREAAVDGQALWIGYADDAGGVATHLVRPLAVEAGRVRASLGDADQVRTFLLHRITKVRPAR</sequence>
<dbReference type="GO" id="GO:0003677">
    <property type="term" value="F:DNA binding"/>
    <property type="evidence" value="ECO:0007669"/>
    <property type="project" value="UniProtKB-KW"/>
</dbReference>
<accession>A0A1B1NFH1</accession>
<keyword evidence="3" id="KW-1185">Reference proteome</keyword>
<reference evidence="2 3" key="1">
    <citation type="submission" date="2016-03" db="EMBL/GenBank/DDBJ databases">
        <title>Shallow-sea hydrothermal system.</title>
        <authorList>
            <person name="Tang K."/>
        </authorList>
    </citation>
    <scope>NUCLEOTIDE SEQUENCE [LARGE SCALE GENOMIC DNA]</scope>
    <source>
        <strain evidence="2 3">JLT9</strain>
    </source>
</reference>
<dbReference type="AlphaFoldDB" id="A0A1B1NFH1"/>
<evidence type="ECO:0000313" key="2">
    <source>
        <dbReference type="EMBL" id="ANS80168.1"/>
    </source>
</evidence>
<organism evidence="2 3">
    <name type="scientific">Serinicoccus hydrothermalis</name>
    <dbReference type="NCBI Taxonomy" id="1758689"/>
    <lineage>
        <taxon>Bacteria</taxon>
        <taxon>Bacillati</taxon>
        <taxon>Actinomycetota</taxon>
        <taxon>Actinomycetes</taxon>
        <taxon>Micrococcales</taxon>
        <taxon>Ornithinimicrobiaceae</taxon>
        <taxon>Serinicoccus</taxon>
    </lineage>
</organism>
<name>A0A1B1NFH1_9MICO</name>
<evidence type="ECO:0000259" key="1">
    <source>
        <dbReference type="Pfam" id="PF13625"/>
    </source>
</evidence>
<dbReference type="KEGG" id="serj:SGUI_2772"/>
<dbReference type="STRING" id="1758689.SGUI_2772"/>
<dbReference type="RefSeq" id="WP_066641368.1">
    <property type="nucleotide sequence ID" value="NZ_CP014989.1"/>
</dbReference>
<dbReference type="EMBL" id="CP014989">
    <property type="protein sequence ID" value="ANS80168.1"/>
    <property type="molecule type" value="Genomic_DNA"/>
</dbReference>
<dbReference type="InterPro" id="IPR032830">
    <property type="entry name" value="XPB/Ssl2_N"/>
</dbReference>
<feature type="domain" description="Helicase XPB/Ssl2 N-terminal" evidence="1">
    <location>
        <begin position="473"/>
        <end position="595"/>
    </location>
</feature>
<protein>
    <submittedName>
        <fullName evidence="2">Putative DNA-binding protein</fullName>
    </submittedName>
</protein>
<gene>
    <name evidence="2" type="ORF">SGUI_2772</name>
</gene>